<keyword evidence="3" id="KW-1185">Reference proteome</keyword>
<reference evidence="2 3" key="1">
    <citation type="journal article" date="2024" name="Nat. Commun.">
        <title>Phylogenomics reveals the evolutionary origins of lichenization in chlorophyte algae.</title>
        <authorList>
            <person name="Puginier C."/>
            <person name="Libourel C."/>
            <person name="Otte J."/>
            <person name="Skaloud P."/>
            <person name="Haon M."/>
            <person name="Grisel S."/>
            <person name="Petersen M."/>
            <person name="Berrin J.G."/>
            <person name="Delaux P.M."/>
            <person name="Dal Grande F."/>
            <person name="Keller J."/>
        </authorList>
    </citation>
    <scope>NUCLEOTIDE SEQUENCE [LARGE SCALE GENOMIC DNA]</scope>
    <source>
        <strain evidence="2 3">SAG 2523</strain>
    </source>
</reference>
<gene>
    <name evidence="2" type="ORF">WJX84_008656</name>
</gene>
<feature type="region of interest" description="Disordered" evidence="1">
    <location>
        <begin position="25"/>
        <end position="50"/>
    </location>
</feature>
<feature type="compositionally biased region" description="Polar residues" evidence="1">
    <location>
        <begin position="108"/>
        <end position="125"/>
    </location>
</feature>
<dbReference type="Proteomes" id="UP001485043">
    <property type="component" value="Unassembled WGS sequence"/>
</dbReference>
<proteinExistence type="predicted"/>
<feature type="compositionally biased region" description="Polar residues" evidence="1">
    <location>
        <begin position="528"/>
        <end position="539"/>
    </location>
</feature>
<feature type="compositionally biased region" description="Polar residues" evidence="1">
    <location>
        <begin position="488"/>
        <end position="498"/>
    </location>
</feature>
<evidence type="ECO:0000313" key="3">
    <source>
        <dbReference type="Proteomes" id="UP001485043"/>
    </source>
</evidence>
<comment type="caution">
    <text evidence="2">The sequence shown here is derived from an EMBL/GenBank/DDBJ whole genome shotgun (WGS) entry which is preliminary data.</text>
</comment>
<feature type="region of interest" description="Disordered" evidence="1">
    <location>
        <begin position="97"/>
        <end position="138"/>
    </location>
</feature>
<feature type="compositionally biased region" description="Polar residues" evidence="1">
    <location>
        <begin position="246"/>
        <end position="257"/>
    </location>
</feature>
<name>A0AAW1TBS8_9CHLO</name>
<feature type="compositionally biased region" description="Low complexity" evidence="1">
    <location>
        <begin position="218"/>
        <end position="232"/>
    </location>
</feature>
<feature type="region of interest" description="Disordered" evidence="1">
    <location>
        <begin position="367"/>
        <end position="387"/>
    </location>
</feature>
<dbReference type="EMBL" id="JALJOV010000173">
    <property type="protein sequence ID" value="KAK9866289.1"/>
    <property type="molecule type" value="Genomic_DNA"/>
</dbReference>
<feature type="non-terminal residue" evidence="2">
    <location>
        <position position="1"/>
    </location>
</feature>
<feature type="region of interest" description="Disordered" evidence="1">
    <location>
        <begin position="585"/>
        <end position="679"/>
    </location>
</feature>
<feature type="region of interest" description="Disordered" evidence="1">
    <location>
        <begin position="1"/>
        <end position="20"/>
    </location>
</feature>
<feature type="compositionally biased region" description="Low complexity" evidence="1">
    <location>
        <begin position="8"/>
        <end position="20"/>
    </location>
</feature>
<evidence type="ECO:0000256" key="1">
    <source>
        <dbReference type="SAM" id="MobiDB-lite"/>
    </source>
</evidence>
<accession>A0AAW1TBS8</accession>
<feature type="compositionally biased region" description="Polar residues" evidence="1">
    <location>
        <begin position="41"/>
        <end position="50"/>
    </location>
</feature>
<evidence type="ECO:0000313" key="2">
    <source>
        <dbReference type="EMBL" id="KAK9866289.1"/>
    </source>
</evidence>
<feature type="compositionally biased region" description="Low complexity" evidence="1">
    <location>
        <begin position="273"/>
        <end position="287"/>
    </location>
</feature>
<dbReference type="AlphaFoldDB" id="A0AAW1TBS8"/>
<feature type="region of interest" description="Disordered" evidence="1">
    <location>
        <begin position="193"/>
        <end position="232"/>
    </location>
</feature>
<organism evidence="2 3">
    <name type="scientific">Apatococcus fuscideae</name>
    <dbReference type="NCBI Taxonomy" id="2026836"/>
    <lineage>
        <taxon>Eukaryota</taxon>
        <taxon>Viridiplantae</taxon>
        <taxon>Chlorophyta</taxon>
        <taxon>core chlorophytes</taxon>
        <taxon>Trebouxiophyceae</taxon>
        <taxon>Chlorellales</taxon>
        <taxon>Chlorellaceae</taxon>
        <taxon>Apatococcus</taxon>
    </lineage>
</organism>
<protein>
    <submittedName>
        <fullName evidence="2">Uncharacterized protein</fullName>
    </submittedName>
</protein>
<feature type="region of interest" description="Disordered" evidence="1">
    <location>
        <begin position="246"/>
        <end position="353"/>
    </location>
</feature>
<sequence>CCRRSSPGRRSASAVLSDDDAALSLSTHPSTDGSDPLTLRTLDSTDGSNEQQALTTVRLLRERIAALEVAASSREDAFSQQAARVTELQGSLQQAQAALQAASRGPHSGSSAEVSRALQRQNSLETRLAQEQEAAGKLRQQLRTTTSSLDERTRAVDECEARIRRLTAEVAALTREVTEKDAEILGLHQRLEPNGINARDGGAGPAASPKAARHVVPASSSGAGSTAGASVSQASGSHLRTLLSTPSPASICSSTTGPAEAASLSGSPHASGEESASISMSPSRASSLDMSAGDMTPTRSGTPHAPQRRDREPHRDPHGAPLANGSGPGHSSFSPTLPGAPPPGFNRASTAGGPAFFREGLERASSGWEAGAAAEPRDSGSRPRSRAGRAFGSEILVAPPSGESPNADGMIAALRRQPQASAFQQTGTPLQVTRASSVPITGPLSIPGLLGPETLGLLSNVARLTMPAPFNSSSSSSSSPQGSYPSSCQASCGTQPSGIRQPATEIRGISVAASRGSRLMGPLGAGHPSSSQQLGTHSQHAMGAHRAGSYPALSDLAGQAKGGYSSAEGRIEMLRTSSEQIFRSATPVAGSSGRDIAALPGTDSPTANGLPGHTSLGRPGHVANGMVSFAQQAKDDSSSGAPFRTFDSSQRPGSSARSSHESPGLDDFAHMGLINDLLE</sequence>
<feature type="region of interest" description="Disordered" evidence="1">
    <location>
        <begin position="517"/>
        <end position="544"/>
    </location>
</feature>
<feature type="compositionally biased region" description="Low complexity" evidence="1">
    <location>
        <begin position="472"/>
        <end position="487"/>
    </location>
</feature>
<feature type="compositionally biased region" description="Low complexity" evidence="1">
    <location>
        <begin position="648"/>
        <end position="657"/>
    </location>
</feature>
<feature type="region of interest" description="Disordered" evidence="1">
    <location>
        <begin position="470"/>
        <end position="504"/>
    </location>
</feature>
<feature type="compositionally biased region" description="Basic and acidic residues" evidence="1">
    <location>
        <begin position="307"/>
        <end position="318"/>
    </location>
</feature>